<dbReference type="KEGG" id="uam:UABAM_02695"/>
<dbReference type="Gene3D" id="2.30.42.10">
    <property type="match status" value="3"/>
</dbReference>
<dbReference type="OrthoDB" id="9758917at2"/>
<dbReference type="PANTHER" id="PTHR43343:SF3">
    <property type="entry name" value="PROTEASE DO-LIKE 8, CHLOROPLASTIC"/>
    <property type="match status" value="1"/>
</dbReference>
<sequence>MVKFAMLVLSLFVITCYAQDTSPQQPQPQQKQHSQLQKVINKALQSYVFVDASGSGVVISEDGYVITNDHVAGDAATWRIRTADGTMHYADLVGTDPYGDISLLKIRDAKGLPFIELGDSDILKTGQQVIAIGNPFGMGNLDEKPTVTVGIISALHRFHFNYTDAIMTDAPLNPGNSGGPLITMDGKLVGINGQIDNRFQIRVSSGIGYAVSSNQIRAFLPHLKAAKGGFVYHGHLTGVRFPRISDEEKKPFVLHATRTSGLYVAGIRKGDLITHINDKPIKTVSRLIGLVRSYPSYTSLKFTVLRKEEQKTYRAMLDVYRIRGRAQLEVTFYPSQVFARKQAKTLLVANVQPDTPAAKAGVLADDIIVSFAGKQITPRLIQRFPNYLNVLFSLYASPRNKGALVELTVIRDGVEKVLVITIEENSKAFGVELKKTPSVTQIKKDNNELKILKVQEGMLADRGGLKRGDVLLEINKFKLRNKKSFYLVLNRYRPGEKVKIKVLRDGKTQTLDITLGLQRNNGGGF</sequence>
<keyword evidence="2" id="KW-0378">Hydrolase</keyword>
<dbReference type="RefSeq" id="WP_151968496.1">
    <property type="nucleotide sequence ID" value="NZ_AP019860.1"/>
</dbReference>
<dbReference type="AlphaFoldDB" id="A0A5S9F360"/>
<dbReference type="PRINTS" id="PR00834">
    <property type="entry name" value="PROTEASES2C"/>
</dbReference>
<feature type="domain" description="PDZ" evidence="4">
    <location>
        <begin position="419"/>
        <end position="506"/>
    </location>
</feature>
<dbReference type="GO" id="GO:0004252">
    <property type="term" value="F:serine-type endopeptidase activity"/>
    <property type="evidence" value="ECO:0007669"/>
    <property type="project" value="InterPro"/>
</dbReference>
<dbReference type="PROSITE" id="PS50106">
    <property type="entry name" value="PDZ"/>
    <property type="match status" value="1"/>
</dbReference>
<gene>
    <name evidence="5" type="ORF">UABAM_02695</name>
</gene>
<proteinExistence type="predicted"/>
<dbReference type="InterPro" id="IPR001478">
    <property type="entry name" value="PDZ"/>
</dbReference>
<dbReference type="Proteomes" id="UP000326354">
    <property type="component" value="Chromosome"/>
</dbReference>
<dbReference type="InterPro" id="IPR001940">
    <property type="entry name" value="Peptidase_S1C"/>
</dbReference>
<dbReference type="InterPro" id="IPR009003">
    <property type="entry name" value="Peptidase_S1_PA"/>
</dbReference>
<organism evidence="5 6">
    <name type="scientific">Uabimicrobium amorphum</name>
    <dbReference type="NCBI Taxonomy" id="2596890"/>
    <lineage>
        <taxon>Bacteria</taxon>
        <taxon>Pseudomonadati</taxon>
        <taxon>Planctomycetota</taxon>
        <taxon>Candidatus Uabimicrobiia</taxon>
        <taxon>Candidatus Uabimicrobiales</taxon>
        <taxon>Candidatus Uabimicrobiaceae</taxon>
        <taxon>Candidatus Uabimicrobium</taxon>
    </lineage>
</organism>
<dbReference type="PANTHER" id="PTHR43343">
    <property type="entry name" value="PEPTIDASE S12"/>
    <property type="match status" value="1"/>
</dbReference>
<evidence type="ECO:0000313" key="6">
    <source>
        <dbReference type="Proteomes" id="UP000326354"/>
    </source>
</evidence>
<dbReference type="Pfam" id="PF13365">
    <property type="entry name" value="Trypsin_2"/>
    <property type="match status" value="1"/>
</dbReference>
<dbReference type="SUPFAM" id="SSF50156">
    <property type="entry name" value="PDZ domain-like"/>
    <property type="match status" value="3"/>
</dbReference>
<feature type="signal peptide" evidence="3">
    <location>
        <begin position="1"/>
        <end position="18"/>
    </location>
</feature>
<keyword evidence="1 5" id="KW-0645">Protease</keyword>
<evidence type="ECO:0000313" key="5">
    <source>
        <dbReference type="EMBL" id="BBM84336.1"/>
    </source>
</evidence>
<reference evidence="5 6" key="1">
    <citation type="submission" date="2019-08" db="EMBL/GenBank/DDBJ databases">
        <title>Complete genome sequence of Candidatus Uab amorphum.</title>
        <authorList>
            <person name="Shiratori T."/>
            <person name="Suzuki S."/>
            <person name="Kakizawa Y."/>
            <person name="Ishida K."/>
        </authorList>
    </citation>
    <scope>NUCLEOTIDE SEQUENCE [LARGE SCALE GENOMIC DNA]</scope>
    <source>
        <strain evidence="5 6">SRT547</strain>
    </source>
</reference>
<dbReference type="SMART" id="SM00228">
    <property type="entry name" value="PDZ"/>
    <property type="match status" value="3"/>
</dbReference>
<evidence type="ECO:0000256" key="2">
    <source>
        <dbReference type="ARBA" id="ARBA00022801"/>
    </source>
</evidence>
<dbReference type="InterPro" id="IPR051201">
    <property type="entry name" value="Chloro_Bact_Ser_Proteases"/>
</dbReference>
<dbReference type="Gene3D" id="2.40.10.120">
    <property type="match status" value="1"/>
</dbReference>
<name>A0A5S9F360_UABAM</name>
<dbReference type="EMBL" id="AP019860">
    <property type="protein sequence ID" value="BBM84336.1"/>
    <property type="molecule type" value="Genomic_DNA"/>
</dbReference>
<evidence type="ECO:0000259" key="4">
    <source>
        <dbReference type="PROSITE" id="PS50106"/>
    </source>
</evidence>
<dbReference type="SUPFAM" id="SSF50494">
    <property type="entry name" value="Trypsin-like serine proteases"/>
    <property type="match status" value="1"/>
</dbReference>
<dbReference type="Pfam" id="PF13180">
    <property type="entry name" value="PDZ_2"/>
    <property type="match status" value="2"/>
</dbReference>
<keyword evidence="6" id="KW-1185">Reference proteome</keyword>
<dbReference type="GO" id="GO:0006508">
    <property type="term" value="P:proteolysis"/>
    <property type="evidence" value="ECO:0007669"/>
    <property type="project" value="UniProtKB-KW"/>
</dbReference>
<protein>
    <submittedName>
        <fullName evidence="5">Serine endoprotease DegQ</fullName>
    </submittedName>
</protein>
<keyword evidence="3" id="KW-0732">Signal</keyword>
<evidence type="ECO:0000256" key="1">
    <source>
        <dbReference type="ARBA" id="ARBA00022670"/>
    </source>
</evidence>
<accession>A0A5S9F360</accession>
<feature type="chain" id="PRO_5025059597" evidence="3">
    <location>
        <begin position="19"/>
        <end position="525"/>
    </location>
</feature>
<evidence type="ECO:0000256" key="3">
    <source>
        <dbReference type="SAM" id="SignalP"/>
    </source>
</evidence>
<dbReference type="InterPro" id="IPR036034">
    <property type="entry name" value="PDZ_sf"/>
</dbReference>